<dbReference type="AlphaFoldDB" id="E1RK45"/>
<dbReference type="OrthoDB" id="52890at2157"/>
<dbReference type="eggNOG" id="arCOG02822">
    <property type="taxonomic scope" value="Archaea"/>
</dbReference>
<protein>
    <recommendedName>
        <fullName evidence="3">Mur ligase middle domain protein</fullName>
    </recommendedName>
</protein>
<accession>E1RK45</accession>
<dbReference type="RefSeq" id="WP_013328946.1">
    <property type="nucleotide sequence ID" value="NC_014507.1"/>
</dbReference>
<keyword evidence="2" id="KW-1185">Reference proteome</keyword>
<dbReference type="NCBIfam" id="NF033197">
    <property type="entry name" value="F430_CfbE"/>
    <property type="match status" value="1"/>
</dbReference>
<dbReference type="GeneID" id="9743464"/>
<evidence type="ECO:0008006" key="3">
    <source>
        <dbReference type="Google" id="ProtNLM"/>
    </source>
</evidence>
<dbReference type="SUPFAM" id="SSF53623">
    <property type="entry name" value="MurD-like peptide ligases, catalytic domain"/>
    <property type="match status" value="1"/>
</dbReference>
<evidence type="ECO:0000313" key="2">
    <source>
        <dbReference type="Proteomes" id="UP000006565"/>
    </source>
</evidence>
<dbReference type="KEGG" id="mpi:Mpet_1001"/>
<evidence type="ECO:0000313" key="1">
    <source>
        <dbReference type="EMBL" id="ADN35768.1"/>
    </source>
</evidence>
<gene>
    <name evidence="1" type="ordered locus">Mpet_1001</name>
</gene>
<dbReference type="HOGENOM" id="CLU_047362_0_0_2"/>
<dbReference type="STRING" id="679926.Mpet_1001"/>
<dbReference type="EMBL" id="CP002117">
    <property type="protein sequence ID" value="ADN35768.1"/>
    <property type="molecule type" value="Genomic_DNA"/>
</dbReference>
<dbReference type="GO" id="GO:0005524">
    <property type="term" value="F:ATP binding"/>
    <property type="evidence" value="ECO:0007669"/>
    <property type="project" value="InterPro"/>
</dbReference>
<proteinExistence type="predicted"/>
<dbReference type="Proteomes" id="UP000006565">
    <property type="component" value="Chromosome"/>
</dbReference>
<sequence length="405" mass="43135">MKILVLDTIHGGKTLAEYLKRAGHVVDTVDVYRGRDGSVSEDEAAGKVYDLIAAPVHLDPDYRLLNTGTDVISHHEAVAVAASVPEDTLLIEITGARGKTTTAHALLHLMEKDGCGILHTSKGTVRYPEKDLIFKRSITPATLVEVLSAAAGEKECRWIIAEESVGVTGLGDLGVLTSGTDYPIANGKKSALDEKIRLLKGCKKILLAPGVEADIPGAYYSDDIVVVEDDVCRFGYAGIKGEFSNKLLTVEGYKEALMTAAAAGCILGKDPSGLGSFSALEGRLSYSTRDGKGIIDNSNSGANRKTALTASAYAHRFSPGQEQVLVIGIEAENICEGFPDDEIAGAISDIMPYAAVVVSKDPENVRKIIPPGIEFETASSLEEGAEKAMKYGTNRIIILSVKTWR</sequence>
<organism evidence="1 2">
    <name type="scientific">Methanolacinia petrolearia (strain DSM 11571 / OCM 486 / SEBR 4847)</name>
    <name type="common">Methanoplanus petrolearius</name>
    <dbReference type="NCBI Taxonomy" id="679926"/>
    <lineage>
        <taxon>Archaea</taxon>
        <taxon>Methanobacteriati</taxon>
        <taxon>Methanobacteriota</taxon>
        <taxon>Stenosarchaea group</taxon>
        <taxon>Methanomicrobia</taxon>
        <taxon>Methanomicrobiales</taxon>
        <taxon>Methanomicrobiaceae</taxon>
        <taxon>Methanolacinia</taxon>
    </lineage>
</organism>
<dbReference type="InterPro" id="IPR036565">
    <property type="entry name" value="Mur-like_cat_sf"/>
</dbReference>
<name>E1RK45_METP4</name>
<reference evidence="1 2" key="1">
    <citation type="journal article" date="2010" name="Stand. Genomic Sci.">
        <title>Complete genome sequence of Methanoplanus petrolearius type strain (SEBR 4847).</title>
        <authorList>
            <person name="Brambilla E."/>
            <person name="Djao O.D."/>
            <person name="Daligault H."/>
            <person name="Lapidus A."/>
            <person name="Lucas S."/>
            <person name="Hammon N."/>
            <person name="Nolan M."/>
            <person name="Tice H."/>
            <person name="Cheng J.F."/>
            <person name="Han C."/>
            <person name="Tapia R."/>
            <person name="Goodwin L."/>
            <person name="Pitluck S."/>
            <person name="Liolios K."/>
            <person name="Ivanova N."/>
            <person name="Mavromatis K."/>
            <person name="Mikhailova N."/>
            <person name="Pati A."/>
            <person name="Chen A."/>
            <person name="Palaniappan K."/>
            <person name="Land M."/>
            <person name="Hauser L."/>
            <person name="Chang Y.J."/>
            <person name="Jeffries C.D."/>
            <person name="Rohde M."/>
            <person name="Spring S."/>
            <person name="Sikorski J."/>
            <person name="Goker M."/>
            <person name="Woyke T."/>
            <person name="Bristow J."/>
            <person name="Eisen J.A."/>
            <person name="Markowitz V."/>
            <person name="Hugenholtz P."/>
            <person name="Kyrpides N.C."/>
            <person name="Klenk H.P."/>
        </authorList>
    </citation>
    <scope>NUCLEOTIDE SEQUENCE [LARGE SCALE GENOMIC DNA]</scope>
    <source>
        <strain evidence="2">DSM 11571 / OCM 486 / SEBR 4847</strain>
    </source>
</reference>